<accession>A0ABT6FBY9</accession>
<feature type="transmembrane region" description="Helical" evidence="1">
    <location>
        <begin position="158"/>
        <end position="177"/>
    </location>
</feature>
<feature type="transmembrane region" description="Helical" evidence="1">
    <location>
        <begin position="18"/>
        <end position="37"/>
    </location>
</feature>
<feature type="transmembrane region" description="Helical" evidence="1">
    <location>
        <begin position="340"/>
        <end position="360"/>
    </location>
</feature>
<evidence type="ECO:0000313" key="2">
    <source>
        <dbReference type="EMBL" id="MDG3004969.1"/>
    </source>
</evidence>
<feature type="transmembrane region" description="Helical" evidence="1">
    <location>
        <begin position="367"/>
        <end position="384"/>
    </location>
</feature>
<feature type="transmembrane region" description="Helical" evidence="1">
    <location>
        <begin position="258"/>
        <end position="278"/>
    </location>
</feature>
<organism evidence="2 3">
    <name type="scientific">Paludisphaera mucosa</name>
    <dbReference type="NCBI Taxonomy" id="3030827"/>
    <lineage>
        <taxon>Bacteria</taxon>
        <taxon>Pseudomonadati</taxon>
        <taxon>Planctomycetota</taxon>
        <taxon>Planctomycetia</taxon>
        <taxon>Isosphaerales</taxon>
        <taxon>Isosphaeraceae</taxon>
        <taxon>Paludisphaera</taxon>
    </lineage>
</organism>
<keyword evidence="1" id="KW-0472">Membrane</keyword>
<dbReference type="EMBL" id="JARRAG010000002">
    <property type="protein sequence ID" value="MDG3004969.1"/>
    <property type="molecule type" value="Genomic_DNA"/>
</dbReference>
<feature type="transmembrane region" description="Helical" evidence="1">
    <location>
        <begin position="90"/>
        <end position="109"/>
    </location>
</feature>
<dbReference type="Proteomes" id="UP001216907">
    <property type="component" value="Unassembled WGS sequence"/>
</dbReference>
<keyword evidence="3" id="KW-1185">Reference proteome</keyword>
<feature type="transmembrane region" description="Helical" evidence="1">
    <location>
        <begin position="224"/>
        <end position="246"/>
    </location>
</feature>
<dbReference type="Gene3D" id="3.40.1090.10">
    <property type="entry name" value="Cytosolic phospholipase A2 catalytic domain"/>
    <property type="match status" value="1"/>
</dbReference>
<proteinExistence type="predicted"/>
<feature type="transmembrane region" description="Helical" evidence="1">
    <location>
        <begin position="121"/>
        <end position="138"/>
    </location>
</feature>
<protein>
    <recommendedName>
        <fullName evidence="4">PNPLA domain-containing protein</fullName>
    </recommendedName>
</protein>
<name>A0ABT6FBY9_9BACT</name>
<evidence type="ECO:0000313" key="3">
    <source>
        <dbReference type="Proteomes" id="UP001216907"/>
    </source>
</evidence>
<evidence type="ECO:0008006" key="4">
    <source>
        <dbReference type="Google" id="ProtNLM"/>
    </source>
</evidence>
<keyword evidence="1" id="KW-1133">Transmembrane helix</keyword>
<comment type="caution">
    <text evidence="2">The sequence shown here is derived from an EMBL/GenBank/DDBJ whole genome shotgun (WGS) entry which is preliminary data.</text>
</comment>
<dbReference type="InterPro" id="IPR016035">
    <property type="entry name" value="Acyl_Trfase/lysoPLipase"/>
</dbReference>
<keyword evidence="1" id="KW-0812">Transmembrane</keyword>
<reference evidence="2 3" key="1">
    <citation type="submission" date="2023-03" db="EMBL/GenBank/DDBJ databases">
        <title>Paludisphaera mucosa sp. nov. a novel planctomycete from northern fen.</title>
        <authorList>
            <person name="Ivanova A."/>
        </authorList>
    </citation>
    <scope>NUCLEOTIDE SEQUENCE [LARGE SCALE GENOMIC DNA]</scope>
    <source>
        <strain evidence="2 3">Pla2</strain>
    </source>
</reference>
<dbReference type="SUPFAM" id="SSF52151">
    <property type="entry name" value="FabD/lysophospholipase-like"/>
    <property type="match status" value="1"/>
</dbReference>
<sequence length="941" mass="104135">MADAAETTGGRPWRGDGWGFRMAAFAWVVMAVAPWYLGFVLSFASDGVKVDQGGPPKPSVDAQKLMSVARGGASAADSNLPTVARIFLDSQWTILVVVLGLTAVSTWRLYPILWRAVHTGLANYLLLLTVVFVLWMIYGGLSSMGMPGLFWSPERGDQFMAGLGVTLFMFWMLYLLFVSDYEAHREDPEHRAWGRLDHALRAFLPPALDRLVPESPTASVQMGWFVFFAAQPIVTMLALPAVLPSMRSGALQTVVARGWILGVAAAVATALVVVATRIPTRLNELRRQVLHRRLDFGQLWRLDNDRLDPQGNAKNMLIIVGILYLVAWVFPAATQRLFPPAFSLCILLGVLATFLVWLGMRQHWKSRAIAAAAILGLVAASGMLDYDVLVRDLAGGSPGGPDLYPTPLEQYRYHLSLSEAKPQTYARVVDLAAFQKERKLTEGRADFEARQKLLDRWQAGMRWGGSGSGSGPAGAGKPIVVVVTTSGGALRAGVWTQTVLRKLDEAFPGFHRHARLITGASGGMLGAARYVALHAEKAGDHVLQEGGRQPDFLGPIAWQIAFRDFLPNALTPFAVYNRGDKLEDVWREYAPELGKTFGDLAEKERAGAIPSIVFSPMLVEDGRRILIGNLPMADLTVHLNGVLLDESRDELMRRYLEGKPKNKDGRLKTAKDVDDYDLEYPALSSFSSMEFSKLFAEHQALDHLRLASAVRMSATFPFITSVVALPTFPARHVVDAGYYDNYGVNLASAWINSHRDWLRRNASGVLVVQVRAFRNEKRLKILDQEVYAPSKPQAEVEAGGVPLYDWVAWGVGLIPHVLTLLHDGAASLAIPAQGVAMARESSMFFRNDENLEVLHALFKRETGDDAFFRTVVFTCDTIQVGQASQNVETLNWYIDPVEYRQIERNMDGFDAASQTGRERNHLRLKRLKDWWRSRGGAVAPD</sequence>
<dbReference type="RefSeq" id="WP_277861319.1">
    <property type="nucleotide sequence ID" value="NZ_JARRAG010000002.1"/>
</dbReference>
<evidence type="ECO:0000256" key="1">
    <source>
        <dbReference type="SAM" id="Phobius"/>
    </source>
</evidence>
<feature type="transmembrane region" description="Helical" evidence="1">
    <location>
        <begin position="316"/>
        <end position="334"/>
    </location>
</feature>
<gene>
    <name evidence="2" type="ORF">PZE19_14370</name>
</gene>